<dbReference type="NCBIfam" id="TIGR02937">
    <property type="entry name" value="sigma70-ECF"/>
    <property type="match status" value="1"/>
</dbReference>
<dbReference type="AlphaFoldDB" id="A0A2S7TXF1"/>
<dbReference type="SUPFAM" id="SSF88946">
    <property type="entry name" value="Sigma2 domain of RNA polymerase sigma factors"/>
    <property type="match status" value="1"/>
</dbReference>
<evidence type="ECO:0000256" key="3">
    <source>
        <dbReference type="ARBA" id="ARBA00023082"/>
    </source>
</evidence>
<proteinExistence type="inferred from homology"/>
<evidence type="ECO:0000256" key="2">
    <source>
        <dbReference type="ARBA" id="ARBA00023015"/>
    </source>
</evidence>
<evidence type="ECO:0000256" key="1">
    <source>
        <dbReference type="ARBA" id="ARBA00010641"/>
    </source>
</evidence>
<dbReference type="InterPro" id="IPR013249">
    <property type="entry name" value="RNA_pol_sigma70_r4_t2"/>
</dbReference>
<dbReference type="OrthoDB" id="9784272at2"/>
<keyword evidence="2" id="KW-0805">Transcription regulation</keyword>
<protein>
    <recommendedName>
        <fullName evidence="9">RNA polymerase subunit sigma-24</fullName>
    </recommendedName>
</protein>
<keyword evidence="3" id="KW-0731">Sigma factor</keyword>
<accession>A0A2S7TXF1</accession>
<dbReference type="PANTHER" id="PTHR43133">
    <property type="entry name" value="RNA POLYMERASE ECF-TYPE SIGMA FACTO"/>
    <property type="match status" value="1"/>
</dbReference>
<dbReference type="GO" id="GO:0016987">
    <property type="term" value="F:sigma factor activity"/>
    <property type="evidence" value="ECO:0007669"/>
    <property type="project" value="UniProtKB-KW"/>
</dbReference>
<dbReference type="InterPro" id="IPR007627">
    <property type="entry name" value="RNA_pol_sigma70_r2"/>
</dbReference>
<evidence type="ECO:0000259" key="5">
    <source>
        <dbReference type="Pfam" id="PF04542"/>
    </source>
</evidence>
<dbReference type="InterPro" id="IPR039425">
    <property type="entry name" value="RNA_pol_sigma-70-like"/>
</dbReference>
<dbReference type="Gene3D" id="1.10.10.10">
    <property type="entry name" value="Winged helix-like DNA-binding domain superfamily/Winged helix DNA-binding domain"/>
    <property type="match status" value="1"/>
</dbReference>
<organism evidence="7 8">
    <name type="scientific">Rubritalea profundi</name>
    <dbReference type="NCBI Taxonomy" id="1658618"/>
    <lineage>
        <taxon>Bacteria</taxon>
        <taxon>Pseudomonadati</taxon>
        <taxon>Verrucomicrobiota</taxon>
        <taxon>Verrucomicrobiia</taxon>
        <taxon>Verrucomicrobiales</taxon>
        <taxon>Rubritaleaceae</taxon>
        <taxon>Rubritalea</taxon>
    </lineage>
</organism>
<evidence type="ECO:0000259" key="6">
    <source>
        <dbReference type="Pfam" id="PF08281"/>
    </source>
</evidence>
<dbReference type="EMBL" id="MQWA01000001">
    <property type="protein sequence ID" value="PQJ27389.1"/>
    <property type="molecule type" value="Genomic_DNA"/>
</dbReference>
<dbReference type="InterPro" id="IPR036388">
    <property type="entry name" value="WH-like_DNA-bd_sf"/>
</dbReference>
<dbReference type="GO" id="GO:0003677">
    <property type="term" value="F:DNA binding"/>
    <property type="evidence" value="ECO:0007669"/>
    <property type="project" value="InterPro"/>
</dbReference>
<name>A0A2S7TXF1_9BACT</name>
<keyword evidence="8" id="KW-1185">Reference proteome</keyword>
<dbReference type="Proteomes" id="UP000239907">
    <property type="component" value="Unassembled WGS sequence"/>
</dbReference>
<dbReference type="Gene3D" id="1.10.1740.10">
    <property type="match status" value="1"/>
</dbReference>
<evidence type="ECO:0000313" key="7">
    <source>
        <dbReference type="EMBL" id="PQJ27389.1"/>
    </source>
</evidence>
<dbReference type="InterPro" id="IPR014284">
    <property type="entry name" value="RNA_pol_sigma-70_dom"/>
</dbReference>
<sequence>MNHCIDKYSGLVWTIAKRYVKNQSSAEDLVQEIFTELWKVADRFDPDISTECTFIGMLARRRSIDFVRKQSRQPQFESLPEVESMDHAIETPSIPISCEGEDIRSAIKELPPETQNIFYQYFDEGMTHSEIAQKSGFPLGTVKTRLRRGLIEVRNKLRHLDVVQPLTSAN</sequence>
<evidence type="ECO:0000313" key="8">
    <source>
        <dbReference type="Proteomes" id="UP000239907"/>
    </source>
</evidence>
<evidence type="ECO:0008006" key="9">
    <source>
        <dbReference type="Google" id="ProtNLM"/>
    </source>
</evidence>
<dbReference type="GO" id="GO:0006352">
    <property type="term" value="P:DNA-templated transcription initiation"/>
    <property type="evidence" value="ECO:0007669"/>
    <property type="project" value="InterPro"/>
</dbReference>
<feature type="domain" description="RNA polymerase sigma factor 70 region 4 type 2" evidence="6">
    <location>
        <begin position="101"/>
        <end position="150"/>
    </location>
</feature>
<dbReference type="Pfam" id="PF08281">
    <property type="entry name" value="Sigma70_r4_2"/>
    <property type="match status" value="1"/>
</dbReference>
<dbReference type="CDD" id="cd06171">
    <property type="entry name" value="Sigma70_r4"/>
    <property type="match status" value="1"/>
</dbReference>
<gene>
    <name evidence="7" type="ORF">BSZ32_02005</name>
</gene>
<comment type="similarity">
    <text evidence="1">Belongs to the sigma-70 factor family. ECF subfamily.</text>
</comment>
<dbReference type="InterPro" id="IPR013325">
    <property type="entry name" value="RNA_pol_sigma_r2"/>
</dbReference>
<feature type="domain" description="RNA polymerase sigma-70 region 2" evidence="5">
    <location>
        <begin position="5"/>
        <end position="72"/>
    </location>
</feature>
<comment type="caution">
    <text evidence="7">The sequence shown here is derived from an EMBL/GenBank/DDBJ whole genome shotgun (WGS) entry which is preliminary data.</text>
</comment>
<dbReference type="Pfam" id="PF04542">
    <property type="entry name" value="Sigma70_r2"/>
    <property type="match status" value="1"/>
</dbReference>
<dbReference type="SUPFAM" id="SSF88659">
    <property type="entry name" value="Sigma3 and sigma4 domains of RNA polymerase sigma factors"/>
    <property type="match status" value="1"/>
</dbReference>
<dbReference type="PANTHER" id="PTHR43133:SF62">
    <property type="entry name" value="RNA POLYMERASE SIGMA FACTOR SIGZ"/>
    <property type="match status" value="1"/>
</dbReference>
<dbReference type="InterPro" id="IPR013324">
    <property type="entry name" value="RNA_pol_sigma_r3/r4-like"/>
</dbReference>
<keyword evidence="4" id="KW-0804">Transcription</keyword>
<evidence type="ECO:0000256" key="4">
    <source>
        <dbReference type="ARBA" id="ARBA00023163"/>
    </source>
</evidence>
<reference evidence="7 8" key="1">
    <citation type="submission" date="2016-12" db="EMBL/GenBank/DDBJ databases">
        <title>Study of bacterial adaptation to deep sea.</title>
        <authorList>
            <person name="Song J."/>
            <person name="Yoshizawa S."/>
            <person name="Kogure K."/>
        </authorList>
    </citation>
    <scope>NUCLEOTIDE SEQUENCE [LARGE SCALE GENOMIC DNA]</scope>
    <source>
        <strain evidence="7 8">SAORIC-165</strain>
    </source>
</reference>
<dbReference type="RefSeq" id="WP_105041872.1">
    <property type="nucleotide sequence ID" value="NZ_MQWA01000001.1"/>
</dbReference>